<name>A0A1I0NFA6_9RHOB</name>
<keyword evidence="3" id="KW-1185">Reference proteome</keyword>
<proteinExistence type="predicted"/>
<dbReference type="Proteomes" id="UP000199650">
    <property type="component" value="Unassembled WGS sequence"/>
</dbReference>
<organism evidence="2 3">
    <name type="scientific">Aliiroseovarius sediminilitoris</name>
    <dbReference type="NCBI Taxonomy" id="1173584"/>
    <lineage>
        <taxon>Bacteria</taxon>
        <taxon>Pseudomonadati</taxon>
        <taxon>Pseudomonadota</taxon>
        <taxon>Alphaproteobacteria</taxon>
        <taxon>Rhodobacterales</taxon>
        <taxon>Paracoccaceae</taxon>
        <taxon>Aliiroseovarius</taxon>
    </lineage>
</organism>
<dbReference type="AlphaFoldDB" id="A0A1I0NFA6"/>
<evidence type="ECO:0000313" key="3">
    <source>
        <dbReference type="Proteomes" id="UP000199650"/>
    </source>
</evidence>
<dbReference type="OrthoDB" id="8450555at2"/>
<dbReference type="EMBL" id="FOJB01000001">
    <property type="protein sequence ID" value="SEV99921.1"/>
    <property type="molecule type" value="Genomic_DNA"/>
</dbReference>
<dbReference type="RefSeq" id="WP_091428434.1">
    <property type="nucleotide sequence ID" value="NZ_FOJB01000001.1"/>
</dbReference>
<feature type="region of interest" description="Disordered" evidence="1">
    <location>
        <begin position="144"/>
        <end position="165"/>
    </location>
</feature>
<evidence type="ECO:0000256" key="1">
    <source>
        <dbReference type="SAM" id="MobiDB-lite"/>
    </source>
</evidence>
<protein>
    <submittedName>
        <fullName evidence="2">Uncharacterized protein</fullName>
    </submittedName>
</protein>
<reference evidence="2 3" key="1">
    <citation type="submission" date="2016-10" db="EMBL/GenBank/DDBJ databases">
        <authorList>
            <person name="de Groot N.N."/>
        </authorList>
    </citation>
    <scope>NUCLEOTIDE SEQUENCE [LARGE SCALE GENOMIC DNA]</scope>
    <source>
        <strain evidence="2 3">DSM 29439</strain>
    </source>
</reference>
<accession>A0A1I0NFA6</accession>
<sequence>MENSKISLKLGALDIQFEGSEEFIAESLVAIVEQFVGLDLPDIAVGVGGAVNTFGSGVISQEVASPVQSKLSATDFAVKMSVKSGSDLVMAAAAYLYHTRGMEEFRRSDILSAMKEAKGFYKTSMGSNLSKSLETLVKSSRLQTPSSDTYTLPYSEVEGTGRHLS</sequence>
<evidence type="ECO:0000313" key="2">
    <source>
        <dbReference type="EMBL" id="SEV99921.1"/>
    </source>
</evidence>
<gene>
    <name evidence="2" type="ORF">SAMN05444851_0778</name>
</gene>